<feature type="region of interest" description="Disordered" evidence="1">
    <location>
        <begin position="285"/>
        <end position="307"/>
    </location>
</feature>
<dbReference type="Gene3D" id="1.25.40.10">
    <property type="entry name" value="Tetratricopeptide repeat domain"/>
    <property type="match status" value="1"/>
</dbReference>
<dbReference type="Pfam" id="PF08238">
    <property type="entry name" value="Sel1"/>
    <property type="match status" value="2"/>
</dbReference>
<keyword evidence="4" id="KW-1185">Reference proteome</keyword>
<keyword evidence="2" id="KW-0732">Signal</keyword>
<name>A0ABV9C558_9GAMM</name>
<dbReference type="SMART" id="SM00671">
    <property type="entry name" value="SEL1"/>
    <property type="match status" value="1"/>
</dbReference>
<dbReference type="InterPro" id="IPR006597">
    <property type="entry name" value="Sel1-like"/>
</dbReference>
<feature type="signal peptide" evidence="2">
    <location>
        <begin position="1"/>
        <end position="27"/>
    </location>
</feature>
<dbReference type="InterPro" id="IPR011990">
    <property type="entry name" value="TPR-like_helical_dom_sf"/>
</dbReference>
<evidence type="ECO:0000313" key="4">
    <source>
        <dbReference type="Proteomes" id="UP001595961"/>
    </source>
</evidence>
<dbReference type="RefSeq" id="WP_266148454.1">
    <property type="nucleotide sequence ID" value="NZ_CP064028.1"/>
</dbReference>
<comment type="caution">
    <text evidence="3">The sequence shown here is derived from an EMBL/GenBank/DDBJ whole genome shotgun (WGS) entry which is preliminary data.</text>
</comment>
<sequence>MTAQRFTKSASIFLPVLLCLALAPAQANSSDASLPTIPIDAQTPPPKVVSFHATPDVPTSRTDAFNTPQDDGRPGEYFFYLGALANQRHDYSHAIAMYEISASWAYKPAQYNLGVLYLNGHGSEVDLPRAMAWFALAAERGETQYVYAKQLLYAHLTPAQFEQANEIWRELLPRFGDATALARAKARWREVLMSATGSRVGSAAPHMLTGGMVGLAGHQQPANYDVGNGGIIATTPGEVTGVHNTDGAIAYEQLRASRNPYDPKFETDLLSGTVTVGILTPITKQDFETPYKDGRKPSSDTQNPDHQ</sequence>
<organism evidence="3 4">
    <name type="scientific">Dyella halodurans</name>
    <dbReference type="NCBI Taxonomy" id="1920171"/>
    <lineage>
        <taxon>Bacteria</taxon>
        <taxon>Pseudomonadati</taxon>
        <taxon>Pseudomonadota</taxon>
        <taxon>Gammaproteobacteria</taxon>
        <taxon>Lysobacterales</taxon>
        <taxon>Rhodanobacteraceae</taxon>
        <taxon>Dyella</taxon>
    </lineage>
</organism>
<proteinExistence type="predicted"/>
<dbReference type="Proteomes" id="UP001595961">
    <property type="component" value="Unassembled WGS sequence"/>
</dbReference>
<evidence type="ECO:0000313" key="3">
    <source>
        <dbReference type="EMBL" id="MFC4528219.1"/>
    </source>
</evidence>
<evidence type="ECO:0000256" key="2">
    <source>
        <dbReference type="SAM" id="SignalP"/>
    </source>
</evidence>
<reference evidence="4" key="1">
    <citation type="journal article" date="2019" name="Int. J. Syst. Evol. Microbiol.">
        <title>The Global Catalogue of Microorganisms (GCM) 10K type strain sequencing project: providing services to taxonomists for standard genome sequencing and annotation.</title>
        <authorList>
            <consortium name="The Broad Institute Genomics Platform"/>
            <consortium name="The Broad Institute Genome Sequencing Center for Infectious Disease"/>
            <person name="Wu L."/>
            <person name="Ma J."/>
        </authorList>
    </citation>
    <scope>NUCLEOTIDE SEQUENCE [LARGE SCALE GENOMIC DNA]</scope>
    <source>
        <strain evidence="4">CCM 4481</strain>
    </source>
</reference>
<dbReference type="SUPFAM" id="SSF81901">
    <property type="entry name" value="HCP-like"/>
    <property type="match status" value="1"/>
</dbReference>
<dbReference type="EMBL" id="JBHSGA010000018">
    <property type="protein sequence ID" value="MFC4528219.1"/>
    <property type="molecule type" value="Genomic_DNA"/>
</dbReference>
<evidence type="ECO:0000256" key="1">
    <source>
        <dbReference type="SAM" id="MobiDB-lite"/>
    </source>
</evidence>
<protein>
    <submittedName>
        <fullName evidence="3">Tetratricopeptide repeat protein</fullName>
    </submittedName>
</protein>
<feature type="chain" id="PRO_5045613523" evidence="2">
    <location>
        <begin position="28"/>
        <end position="307"/>
    </location>
</feature>
<gene>
    <name evidence="3" type="ORF">ACFO5W_16370</name>
</gene>
<accession>A0ABV9C558</accession>